<reference evidence="4" key="2">
    <citation type="submission" date="2015-01" db="EMBL/GenBank/DDBJ databases">
        <title>Complete genome sequence of Methylobacterium aquaticum strain 22A.</title>
        <authorList>
            <person name="Tani A."/>
            <person name="Ogura Y."/>
            <person name="Hayashi T."/>
        </authorList>
    </citation>
    <scope>NUCLEOTIDE SEQUENCE [LARGE SCALE GENOMIC DNA]</scope>
    <source>
        <strain evidence="4">MA-22A</strain>
    </source>
</reference>
<evidence type="ECO:0000313" key="3">
    <source>
        <dbReference type="EMBL" id="BAQ45347.1"/>
    </source>
</evidence>
<dbReference type="RefSeq" id="WP_082742461.1">
    <property type="nucleotide sequence ID" value="NZ_AP014704.1"/>
</dbReference>
<keyword evidence="1" id="KW-0472">Membrane</keyword>
<proteinExistence type="predicted"/>
<feature type="domain" description="TadE-like" evidence="2">
    <location>
        <begin position="13"/>
        <end position="54"/>
    </location>
</feature>
<dbReference type="InterPro" id="IPR012495">
    <property type="entry name" value="TadE-like_dom"/>
</dbReference>
<accession>A0A0C6FEM2</accession>
<dbReference type="Proteomes" id="UP000061432">
    <property type="component" value="Chromosome"/>
</dbReference>
<organism evidence="3 4">
    <name type="scientific">Methylobacterium aquaticum</name>
    <dbReference type="NCBI Taxonomy" id="270351"/>
    <lineage>
        <taxon>Bacteria</taxon>
        <taxon>Pseudomonadati</taxon>
        <taxon>Pseudomonadota</taxon>
        <taxon>Alphaproteobacteria</taxon>
        <taxon>Hyphomicrobiales</taxon>
        <taxon>Methylobacteriaceae</taxon>
        <taxon>Methylobacterium</taxon>
    </lineage>
</organism>
<evidence type="ECO:0000259" key="2">
    <source>
        <dbReference type="Pfam" id="PF07811"/>
    </source>
</evidence>
<dbReference type="EMBL" id="AP014704">
    <property type="protein sequence ID" value="BAQ45347.1"/>
    <property type="molecule type" value="Genomic_DNA"/>
</dbReference>
<dbReference type="KEGG" id="maqu:Maq22A_c10340"/>
<keyword evidence="1" id="KW-1133">Transmembrane helix</keyword>
<name>A0A0C6FEM2_9HYPH</name>
<evidence type="ECO:0000256" key="1">
    <source>
        <dbReference type="SAM" id="Phobius"/>
    </source>
</evidence>
<dbReference type="OrthoDB" id="7996542at2"/>
<gene>
    <name evidence="3" type="ORF">Maq22A_c10340</name>
</gene>
<sequence>MPHTARMLRCRSGATAVEFALIAFPLLMLVLGLLQFVIYCYLQQTISDALYQSASEPEAELLARDKPGYKAKICARIAFTQSCLNQTSGITIEAMKLPDVPTASTAITGTSFDTGASQDVIVLRAAMAAPRLVPLVPQLVARESVVFRR</sequence>
<feature type="transmembrane region" description="Helical" evidence="1">
    <location>
        <begin position="20"/>
        <end position="42"/>
    </location>
</feature>
<protein>
    <submittedName>
        <fullName evidence="3">Flp pilus assembly protein TadG</fullName>
    </submittedName>
</protein>
<dbReference type="Pfam" id="PF07811">
    <property type="entry name" value="TadE"/>
    <property type="match status" value="1"/>
</dbReference>
<dbReference type="STRING" id="270351.Maq22A_c10340"/>
<dbReference type="PATRIC" id="fig|270351.10.peg.1991"/>
<reference evidence="3 4" key="1">
    <citation type="journal article" date="2015" name="Genome Announc.">
        <title>Complete Genome Sequence of Methylobacterium aquaticum Strain 22A, Isolated from Racomitrium japonicum Moss.</title>
        <authorList>
            <person name="Tani A."/>
            <person name="Ogura Y."/>
            <person name="Hayashi T."/>
            <person name="Kimbara K."/>
        </authorList>
    </citation>
    <scope>NUCLEOTIDE SEQUENCE [LARGE SCALE GENOMIC DNA]</scope>
    <source>
        <strain evidence="3 4">MA-22A</strain>
    </source>
</reference>
<dbReference type="AlphaFoldDB" id="A0A0C6FEM2"/>
<keyword evidence="1" id="KW-0812">Transmembrane</keyword>
<evidence type="ECO:0000313" key="4">
    <source>
        <dbReference type="Proteomes" id="UP000061432"/>
    </source>
</evidence>